<dbReference type="PANTHER" id="PTHR10302">
    <property type="entry name" value="SINGLE-STRANDED DNA-BINDING PROTEIN"/>
    <property type="match status" value="1"/>
</dbReference>
<dbReference type="PANTHER" id="PTHR10302:SF27">
    <property type="entry name" value="SINGLE-STRANDED DNA-BINDING PROTEIN"/>
    <property type="match status" value="1"/>
</dbReference>
<reference evidence="4 5" key="1">
    <citation type="journal article" date="2011" name="J. Bacteriol.">
        <title>Genome sequence of Helicobacter bizzozeronii strain CIII-1, an isolate from human gastric mucosa.</title>
        <authorList>
            <person name="Schott T."/>
            <person name="Rossi M."/>
            <person name="Hanninen M.L."/>
        </authorList>
    </citation>
    <scope>NUCLEOTIDE SEQUENCE [LARGE SCALE GENOMIC DNA]</scope>
    <source>
        <strain evidence="4 5">CIII-1</strain>
    </source>
</reference>
<proteinExistence type="inferred from homology"/>
<comment type="subunit">
    <text evidence="2">Homotetramer.</text>
</comment>
<keyword evidence="5" id="KW-1185">Reference proteome</keyword>
<dbReference type="InterPro" id="IPR011344">
    <property type="entry name" value="ssDNA-bd"/>
</dbReference>
<dbReference type="InterPro" id="IPR012340">
    <property type="entry name" value="NA-bd_OB-fold"/>
</dbReference>
<dbReference type="Gene3D" id="2.40.50.140">
    <property type="entry name" value="Nucleic acid-binding proteins"/>
    <property type="match status" value="1"/>
</dbReference>
<dbReference type="GO" id="GO:0006260">
    <property type="term" value="P:DNA replication"/>
    <property type="evidence" value="ECO:0007669"/>
    <property type="project" value="InterPro"/>
</dbReference>
<evidence type="ECO:0000313" key="4">
    <source>
        <dbReference type="EMBL" id="CCB79114.1"/>
    </source>
</evidence>
<dbReference type="KEGG" id="hbi:HBZC1_01280"/>
<dbReference type="PIRSF" id="PIRSF002070">
    <property type="entry name" value="SSB"/>
    <property type="match status" value="1"/>
</dbReference>
<organism evidence="4 5">
    <name type="scientific">Helicobacter bizzozeronii (strain CIII-1)</name>
    <dbReference type="NCBI Taxonomy" id="1002804"/>
    <lineage>
        <taxon>Bacteria</taxon>
        <taxon>Pseudomonadati</taxon>
        <taxon>Campylobacterota</taxon>
        <taxon>Epsilonproteobacteria</taxon>
        <taxon>Campylobacterales</taxon>
        <taxon>Helicobacteraceae</taxon>
        <taxon>Helicobacter</taxon>
    </lineage>
</organism>
<dbReference type="Proteomes" id="UP000008387">
    <property type="component" value="Chromosome"/>
</dbReference>
<dbReference type="SUPFAM" id="SSF50249">
    <property type="entry name" value="Nucleic acid-binding proteins"/>
    <property type="match status" value="1"/>
</dbReference>
<name>F8KQW0_HELBC</name>
<dbReference type="PROSITE" id="PS50935">
    <property type="entry name" value="SSB"/>
    <property type="match status" value="1"/>
</dbReference>
<evidence type="ECO:0000256" key="3">
    <source>
        <dbReference type="PIRNR" id="PIRNR002070"/>
    </source>
</evidence>
<comment type="caution">
    <text evidence="2">Lacks conserved residue(s) required for the propagation of feature annotation.</text>
</comment>
<dbReference type="AlphaFoldDB" id="F8KQW0"/>
<dbReference type="EMBL" id="FR871757">
    <property type="protein sequence ID" value="CCB79114.1"/>
    <property type="molecule type" value="Genomic_DNA"/>
</dbReference>
<evidence type="ECO:0000256" key="1">
    <source>
        <dbReference type="ARBA" id="ARBA00023125"/>
    </source>
</evidence>
<dbReference type="GO" id="GO:0009295">
    <property type="term" value="C:nucleoid"/>
    <property type="evidence" value="ECO:0007669"/>
    <property type="project" value="TreeGrafter"/>
</dbReference>
<dbReference type="GO" id="GO:0003697">
    <property type="term" value="F:single-stranded DNA binding"/>
    <property type="evidence" value="ECO:0007669"/>
    <property type="project" value="UniProtKB-UniRule"/>
</dbReference>
<sequence length="123" mass="13474">MFNKITLVGHLTRDVELRHTPGGASIGKTGIATNHVYKRQDGSKAEETCFVDVDLFGRTAEVANQYLNKGSKVLIEGRLRLDSWNDQHGNKRSKHVVVAENLVMLDSKKESGGQVGGSQSELP</sequence>
<evidence type="ECO:0000313" key="5">
    <source>
        <dbReference type="Proteomes" id="UP000008387"/>
    </source>
</evidence>
<dbReference type="NCBIfam" id="TIGR00621">
    <property type="entry name" value="ssb"/>
    <property type="match status" value="1"/>
</dbReference>
<dbReference type="InterPro" id="IPR000424">
    <property type="entry name" value="Primosome_PriB/ssb"/>
</dbReference>
<accession>F8KQW0</accession>
<dbReference type="HOGENOM" id="CLU_078758_6_0_7"/>
<dbReference type="CDD" id="cd04496">
    <property type="entry name" value="SSB_OBF"/>
    <property type="match status" value="1"/>
</dbReference>
<dbReference type="eggNOG" id="COG0629">
    <property type="taxonomic scope" value="Bacteria"/>
</dbReference>
<gene>
    <name evidence="4" type="ordered locus">HBZC1_01280</name>
</gene>
<dbReference type="HAMAP" id="MF_00984">
    <property type="entry name" value="SSB"/>
    <property type="match status" value="1"/>
</dbReference>
<dbReference type="Pfam" id="PF00436">
    <property type="entry name" value="SSB"/>
    <property type="match status" value="1"/>
</dbReference>
<dbReference type="STRING" id="1002804.HBZC1_01280"/>
<protein>
    <recommendedName>
        <fullName evidence="2 3">Single-stranded DNA-binding protein</fullName>
        <shortName evidence="2">SSB</shortName>
    </recommendedName>
</protein>
<evidence type="ECO:0000256" key="2">
    <source>
        <dbReference type="HAMAP-Rule" id="MF_00984"/>
    </source>
</evidence>
<keyword evidence="1 2" id="KW-0238">DNA-binding</keyword>